<accession>A0ABD2MM77</accession>
<dbReference type="EMBL" id="JABFTP020000001">
    <property type="protein sequence ID" value="KAL3267176.1"/>
    <property type="molecule type" value="Genomic_DNA"/>
</dbReference>
<gene>
    <name evidence="1" type="ORF">HHI36_011313</name>
</gene>
<organism evidence="1 2">
    <name type="scientific">Cryptolaemus montrouzieri</name>
    <dbReference type="NCBI Taxonomy" id="559131"/>
    <lineage>
        <taxon>Eukaryota</taxon>
        <taxon>Metazoa</taxon>
        <taxon>Ecdysozoa</taxon>
        <taxon>Arthropoda</taxon>
        <taxon>Hexapoda</taxon>
        <taxon>Insecta</taxon>
        <taxon>Pterygota</taxon>
        <taxon>Neoptera</taxon>
        <taxon>Endopterygota</taxon>
        <taxon>Coleoptera</taxon>
        <taxon>Polyphaga</taxon>
        <taxon>Cucujiformia</taxon>
        <taxon>Coccinelloidea</taxon>
        <taxon>Coccinellidae</taxon>
        <taxon>Scymninae</taxon>
        <taxon>Scymnini</taxon>
        <taxon>Cryptolaemus</taxon>
    </lineage>
</organism>
<feature type="non-terminal residue" evidence="1">
    <location>
        <position position="1"/>
    </location>
</feature>
<keyword evidence="2" id="KW-1185">Reference proteome</keyword>
<proteinExistence type="predicted"/>
<reference evidence="1 2" key="1">
    <citation type="journal article" date="2021" name="BMC Biol.">
        <title>Horizontally acquired antibacterial genes associated with adaptive radiation of ladybird beetles.</title>
        <authorList>
            <person name="Li H.S."/>
            <person name="Tang X.F."/>
            <person name="Huang Y.H."/>
            <person name="Xu Z.Y."/>
            <person name="Chen M.L."/>
            <person name="Du X.Y."/>
            <person name="Qiu B.Y."/>
            <person name="Chen P.T."/>
            <person name="Zhang W."/>
            <person name="Slipinski A."/>
            <person name="Escalona H.E."/>
            <person name="Waterhouse R.M."/>
            <person name="Zwick A."/>
            <person name="Pang H."/>
        </authorList>
    </citation>
    <scope>NUCLEOTIDE SEQUENCE [LARGE SCALE GENOMIC DNA]</scope>
    <source>
        <strain evidence="1">SYSU2018</strain>
    </source>
</reference>
<sequence length="137" mass="16445">EKIIQHINDSEKTSDVNQIAQNITTTLIKASEEVAWEKGKRKNNISDETKMKIQERKQLYRLGQYATVSYWQTRKEVRTLIRRDLEEHYRKFAENVIDKNKILKCLRRREEKQQIEALKDENGSEIRNRNEIIEVTK</sequence>
<dbReference type="AlphaFoldDB" id="A0ABD2MM77"/>
<evidence type="ECO:0000313" key="2">
    <source>
        <dbReference type="Proteomes" id="UP001516400"/>
    </source>
</evidence>
<dbReference type="Proteomes" id="UP001516400">
    <property type="component" value="Unassembled WGS sequence"/>
</dbReference>
<evidence type="ECO:0000313" key="1">
    <source>
        <dbReference type="EMBL" id="KAL3267176.1"/>
    </source>
</evidence>
<comment type="caution">
    <text evidence="1">The sequence shown here is derived from an EMBL/GenBank/DDBJ whole genome shotgun (WGS) entry which is preliminary data.</text>
</comment>
<protein>
    <submittedName>
        <fullName evidence="1">Uncharacterized protein</fullName>
    </submittedName>
</protein>
<name>A0ABD2MM77_9CUCU</name>